<dbReference type="InterPro" id="IPR020843">
    <property type="entry name" value="ER"/>
</dbReference>
<dbReference type="EMBL" id="FSRU01000001">
    <property type="protein sequence ID" value="SIO16934.1"/>
    <property type="molecule type" value="Genomic_DNA"/>
</dbReference>
<dbReference type="Gene3D" id="3.90.180.10">
    <property type="entry name" value="Medium-chain alcohol dehydrogenases, catalytic domain"/>
    <property type="match status" value="1"/>
</dbReference>
<gene>
    <name evidence="2" type="ORF">SAMN05444165_1267</name>
</gene>
<evidence type="ECO:0000313" key="2">
    <source>
        <dbReference type="EMBL" id="SIO16934.1"/>
    </source>
</evidence>
<name>A0A1N6HAS9_9BURK</name>
<dbReference type="InterPro" id="IPR013149">
    <property type="entry name" value="ADH-like_C"/>
</dbReference>
<evidence type="ECO:0000259" key="1">
    <source>
        <dbReference type="SMART" id="SM00829"/>
    </source>
</evidence>
<organism evidence="2 3">
    <name type="scientific">Paraburkholderia phenazinium</name>
    <dbReference type="NCBI Taxonomy" id="60549"/>
    <lineage>
        <taxon>Bacteria</taxon>
        <taxon>Pseudomonadati</taxon>
        <taxon>Pseudomonadota</taxon>
        <taxon>Betaproteobacteria</taxon>
        <taxon>Burkholderiales</taxon>
        <taxon>Burkholderiaceae</taxon>
        <taxon>Paraburkholderia</taxon>
    </lineage>
</organism>
<dbReference type="Gene3D" id="3.40.50.720">
    <property type="entry name" value="NAD(P)-binding Rossmann-like Domain"/>
    <property type="match status" value="1"/>
</dbReference>
<keyword evidence="3" id="KW-1185">Reference proteome</keyword>
<protein>
    <submittedName>
        <fullName evidence="2">NADPH:quinone reductase</fullName>
    </submittedName>
</protein>
<reference evidence="2 3" key="1">
    <citation type="submission" date="2016-11" db="EMBL/GenBank/DDBJ databases">
        <authorList>
            <person name="Jaros S."/>
            <person name="Januszkiewicz K."/>
            <person name="Wedrychowicz H."/>
        </authorList>
    </citation>
    <scope>NUCLEOTIDE SEQUENCE [LARGE SCALE GENOMIC DNA]</scope>
    <source>
        <strain evidence="2 3">GAS95</strain>
    </source>
</reference>
<dbReference type="SUPFAM" id="SSF51735">
    <property type="entry name" value="NAD(P)-binding Rossmann-fold domains"/>
    <property type="match status" value="1"/>
</dbReference>
<feature type="domain" description="Enoyl reductase (ER)" evidence="1">
    <location>
        <begin position="10"/>
        <end position="315"/>
    </location>
</feature>
<dbReference type="PANTHER" id="PTHR43677">
    <property type="entry name" value="SHORT-CHAIN DEHYDROGENASE/REDUCTASE"/>
    <property type="match status" value="1"/>
</dbReference>
<dbReference type="SUPFAM" id="SSF50129">
    <property type="entry name" value="GroES-like"/>
    <property type="match status" value="1"/>
</dbReference>
<dbReference type="Pfam" id="PF00107">
    <property type="entry name" value="ADH_zinc_N"/>
    <property type="match status" value="1"/>
</dbReference>
<sequence length="321" mass="32911">MKAALVKQPGATPVYADFAEPPVTEGLARVAVIASALSHVTKSRASGKHYSASGALPLVPGIDGTGVLADGTRVYFVLPEAPFGGMAEYCVVNAAHCIPLPAELDAVTAAAIAIPGMSSWAALVERARLVKGETVLINGATGVSGRLAVQIAKYLGAGKVIATGRNAEALQSLRALGADVTISLAQDSAALESEFKTQFHQGIDVVLDYLWGASAELLLVSGAKAAPEAVPIRFVQIGAISGQAINLPGAVLRSSSIELMGSGIGSIPMPRIQHAIGQLLNATVPGGFRIATKPVPLAQVEEHWADDGSQARVVFTTGLRG</sequence>
<dbReference type="SMART" id="SM00829">
    <property type="entry name" value="PKS_ER"/>
    <property type="match status" value="1"/>
</dbReference>
<evidence type="ECO:0000313" key="3">
    <source>
        <dbReference type="Proteomes" id="UP000185151"/>
    </source>
</evidence>
<accession>A0A1N6HAS9</accession>
<dbReference type="InterPro" id="IPR011032">
    <property type="entry name" value="GroES-like_sf"/>
</dbReference>
<dbReference type="InterPro" id="IPR036291">
    <property type="entry name" value="NAD(P)-bd_dom_sf"/>
</dbReference>
<dbReference type="Proteomes" id="UP000185151">
    <property type="component" value="Unassembled WGS sequence"/>
</dbReference>
<dbReference type="GO" id="GO:0016491">
    <property type="term" value="F:oxidoreductase activity"/>
    <property type="evidence" value="ECO:0007669"/>
    <property type="project" value="InterPro"/>
</dbReference>
<dbReference type="InterPro" id="IPR051397">
    <property type="entry name" value="Zn-ADH-like_protein"/>
</dbReference>
<proteinExistence type="predicted"/>
<dbReference type="RefSeq" id="WP_074294726.1">
    <property type="nucleotide sequence ID" value="NZ_FSRU01000001.1"/>
</dbReference>
<dbReference type="AlphaFoldDB" id="A0A1N6HAS9"/>
<dbReference type="OrthoDB" id="9787435at2"/>
<dbReference type="PANTHER" id="PTHR43677:SF11">
    <property type="entry name" value="ZINC-CONTAINING ALCOHOL DEHYDROGENASE"/>
    <property type="match status" value="1"/>
</dbReference>